<dbReference type="EMBL" id="QMBP01000011">
    <property type="protein sequence ID" value="RAZ88653.1"/>
    <property type="molecule type" value="Genomic_DNA"/>
</dbReference>
<dbReference type="InterPro" id="IPR020904">
    <property type="entry name" value="Sc_DH/Rdtase_CS"/>
</dbReference>
<dbReference type="Gene3D" id="3.40.50.720">
    <property type="entry name" value="NAD(P)-binding Rossmann-like Domain"/>
    <property type="match status" value="1"/>
</dbReference>
<evidence type="ECO:0000313" key="6">
    <source>
        <dbReference type="Proteomes" id="UP000251558"/>
    </source>
</evidence>
<accession>A0A330HKA2</accession>
<dbReference type="InterPro" id="IPR001509">
    <property type="entry name" value="Epimerase_deHydtase"/>
</dbReference>
<evidence type="ECO:0000259" key="4">
    <source>
        <dbReference type="SMART" id="SM00822"/>
    </source>
</evidence>
<dbReference type="PANTHER" id="PTHR43000">
    <property type="entry name" value="DTDP-D-GLUCOSE 4,6-DEHYDRATASE-RELATED"/>
    <property type="match status" value="1"/>
</dbReference>
<dbReference type="Proteomes" id="UP000251558">
    <property type="component" value="Unassembled WGS sequence"/>
</dbReference>
<gene>
    <name evidence="5" type="ORF">DPM33_21960</name>
</gene>
<name>A0A330HKA2_9HYPH</name>
<reference evidence="6" key="1">
    <citation type="submission" date="2018-06" db="EMBL/GenBank/DDBJ databases">
        <authorList>
            <person name="Helene L.C."/>
            <person name="Dall'Agnol R."/>
            <person name="Delamuta J.R."/>
            <person name="Hungria M."/>
        </authorList>
    </citation>
    <scope>NUCLEOTIDE SEQUENCE [LARGE SCALE GENOMIC DNA]</scope>
    <source>
        <strain evidence="6">AC99b</strain>
    </source>
</reference>
<feature type="domain" description="Ketoreductase" evidence="4">
    <location>
        <begin position="29"/>
        <end position="206"/>
    </location>
</feature>
<comment type="similarity">
    <text evidence="2">Belongs to the NAD(P)-dependent epimerase/dehydratase family.</text>
</comment>
<protein>
    <recommendedName>
        <fullName evidence="4">Ketoreductase domain-containing protein</fullName>
    </recommendedName>
</protein>
<comment type="caution">
    <text evidence="5">The sequence shown here is derived from an EMBL/GenBank/DDBJ whole genome shotgun (WGS) entry which is preliminary data.</text>
</comment>
<organism evidence="5 6">
    <name type="scientific">Mesorhizobium hawassense</name>
    <dbReference type="NCBI Taxonomy" id="1209954"/>
    <lineage>
        <taxon>Bacteria</taxon>
        <taxon>Pseudomonadati</taxon>
        <taxon>Pseudomonadota</taxon>
        <taxon>Alphaproteobacteria</taxon>
        <taxon>Hyphomicrobiales</taxon>
        <taxon>Phyllobacteriaceae</taxon>
        <taxon>Mesorhizobium</taxon>
    </lineage>
</organism>
<dbReference type="SUPFAM" id="SSF51735">
    <property type="entry name" value="NAD(P)-binding Rossmann-fold domains"/>
    <property type="match status" value="1"/>
</dbReference>
<evidence type="ECO:0000313" key="5">
    <source>
        <dbReference type="EMBL" id="RAZ88653.1"/>
    </source>
</evidence>
<dbReference type="OrthoDB" id="9801785at2"/>
<keyword evidence="6" id="KW-1185">Reference proteome</keyword>
<dbReference type="SMART" id="SM00822">
    <property type="entry name" value="PKS_KR"/>
    <property type="match status" value="1"/>
</dbReference>
<evidence type="ECO:0000256" key="1">
    <source>
        <dbReference type="ARBA" id="ARBA00005125"/>
    </source>
</evidence>
<comment type="pathway">
    <text evidence="1">Bacterial outer membrane biogenesis; LPS O-antigen biosynthesis.</text>
</comment>
<dbReference type="InterPro" id="IPR057326">
    <property type="entry name" value="KR_dom"/>
</dbReference>
<sequence>MRRSPRPPGNISMSSTMATSPECGPVEMQRVVVTGGSGFVGASLVRRLLSMDWQVGLLLRPGFATWRVPDRQKRLSTHVVDLTDASSVETLLRRLRPRYVFHLAAHGAYSWQTDAARIANTNLEATRTLALASLNANVEAFVHTGSSLEYGRKRHAPSEDEPTEPEGAYAISKAAATAFCRDLARQSGVRMPTLRLYSVYGPWEEPRRLVPSLYLHAMAGKWPPLANPDTARDFVWIEDVIDALILVATRPLADPGAIFNIGTGRQTTLGEIVELVGKTTGCEAEPHWQSMPDRDWDTDIWRAETRHAATELGWIAQTTLRTGLYQTVEWLREDHDRLDFYRASVDLTSPPPTSSA</sequence>
<proteinExistence type="inferred from homology"/>
<dbReference type="Pfam" id="PF01370">
    <property type="entry name" value="Epimerase"/>
    <property type="match status" value="1"/>
</dbReference>
<dbReference type="PROSITE" id="PS00061">
    <property type="entry name" value="ADH_SHORT"/>
    <property type="match status" value="1"/>
</dbReference>
<dbReference type="AlphaFoldDB" id="A0A330HKA2"/>
<reference evidence="5 6" key="2">
    <citation type="submission" date="2018-07" db="EMBL/GenBank/DDBJ databases">
        <title>Diversity of Mesorhizobium strains in Brazil.</title>
        <authorList>
            <person name="Helene L.C.F."/>
            <person name="Dall'Agnol R."/>
            <person name="Delamuta J.R.M."/>
            <person name="Hungria M."/>
        </authorList>
    </citation>
    <scope>NUCLEOTIDE SEQUENCE [LARGE SCALE GENOMIC DNA]</scope>
    <source>
        <strain evidence="5 6">AC99b</strain>
    </source>
</reference>
<evidence type="ECO:0000256" key="3">
    <source>
        <dbReference type="SAM" id="MobiDB-lite"/>
    </source>
</evidence>
<feature type="region of interest" description="Disordered" evidence="3">
    <location>
        <begin position="1"/>
        <end position="22"/>
    </location>
</feature>
<dbReference type="InterPro" id="IPR036291">
    <property type="entry name" value="NAD(P)-bd_dom_sf"/>
</dbReference>
<evidence type="ECO:0000256" key="2">
    <source>
        <dbReference type="ARBA" id="ARBA00007637"/>
    </source>
</evidence>